<comment type="subcellular location">
    <subcellularLocation>
        <location evidence="1">Membrane</location>
        <topology evidence="1">Single-pass membrane protein</topology>
    </subcellularLocation>
</comment>
<evidence type="ECO:0000256" key="7">
    <source>
        <dbReference type="RuleBase" id="RU000461"/>
    </source>
</evidence>
<evidence type="ECO:0000256" key="4">
    <source>
        <dbReference type="ARBA" id="ARBA00022989"/>
    </source>
</evidence>
<gene>
    <name evidence="9" type="ORF">RND81_08G138600</name>
</gene>
<keyword evidence="8" id="KW-0732">Signal</keyword>
<proteinExistence type="inferred from homology"/>
<sequence>METWFIITILFCLALLAKALFDVLPKKPHINVERKTRLPPGITISPLQWLLKYSSFHGPLPLAHCPTIWISDPSYAHQALTKNGSTLADQVKPHPTHSIFNSNQHSVSSAAYGPTWQALRRNLASHFLSPAHISSFARVRKWALDVVVDRLEARSKLGGPIQVRDDFLHGMFRLQCAMCFGLLLDEAEVKEVQTVSRRILLGLPRFNFLNVWPKLTKILFSSEWAEVRSLRTKLDDVYLCLINARTELIHRKGHINSETEGVQYCYVDSLLDMQIPNEEGGLRNLTEGKMVSLCNEFLNASTDLPSTELEWTMANLIKDEELARIPYLKAVVLEVLRLHPPGHFVLPHRVESDMELGGYTIPENSLVNVLFKPERFISGFGKDEVNFDLAGRKEIKMMPFGVGRRMCPGNVLARLNLEYLVANLVWRFEWEAVDEDVDMSEEVVFTIMMKQPLKVRISPRSSLN</sequence>
<keyword evidence="7" id="KW-0560">Oxidoreductase</keyword>
<feature type="signal peptide" evidence="8">
    <location>
        <begin position="1"/>
        <end position="19"/>
    </location>
</feature>
<name>A0AAW1J705_SAPOF</name>
<dbReference type="PANTHER" id="PTHR24298">
    <property type="entry name" value="FLAVONOID 3'-MONOOXYGENASE-RELATED"/>
    <property type="match status" value="1"/>
</dbReference>
<evidence type="ECO:0000256" key="5">
    <source>
        <dbReference type="ARBA" id="ARBA00023136"/>
    </source>
</evidence>
<protein>
    <recommendedName>
        <fullName evidence="11">Cytochrome P450</fullName>
    </recommendedName>
</protein>
<reference evidence="9" key="1">
    <citation type="submission" date="2024-03" db="EMBL/GenBank/DDBJ databases">
        <title>WGS assembly of Saponaria officinalis var. Norfolk2.</title>
        <authorList>
            <person name="Jenkins J."/>
            <person name="Shu S."/>
            <person name="Grimwood J."/>
            <person name="Barry K."/>
            <person name="Goodstein D."/>
            <person name="Schmutz J."/>
            <person name="Leebens-Mack J."/>
            <person name="Osbourn A."/>
        </authorList>
    </citation>
    <scope>NUCLEOTIDE SEQUENCE [LARGE SCALE GENOMIC DNA]</scope>
    <source>
        <strain evidence="9">JIC</strain>
    </source>
</reference>
<evidence type="ECO:0000256" key="6">
    <source>
        <dbReference type="PIRSR" id="PIRSR602401-1"/>
    </source>
</evidence>
<dbReference type="Gene3D" id="1.10.630.10">
    <property type="entry name" value="Cytochrome P450"/>
    <property type="match status" value="1"/>
</dbReference>
<keyword evidence="7" id="KW-0503">Monooxygenase</keyword>
<dbReference type="PRINTS" id="PR00385">
    <property type="entry name" value="P450"/>
</dbReference>
<comment type="caution">
    <text evidence="9">The sequence shown here is derived from an EMBL/GenBank/DDBJ whole genome shotgun (WGS) entry which is preliminary data.</text>
</comment>
<evidence type="ECO:0000313" key="10">
    <source>
        <dbReference type="Proteomes" id="UP001443914"/>
    </source>
</evidence>
<keyword evidence="3 6" id="KW-0479">Metal-binding</keyword>
<keyword evidence="10" id="KW-1185">Reference proteome</keyword>
<keyword evidence="6 7" id="KW-0408">Iron</keyword>
<keyword evidence="6 7" id="KW-0349">Heme</keyword>
<dbReference type="GO" id="GO:0005506">
    <property type="term" value="F:iron ion binding"/>
    <property type="evidence" value="ECO:0007669"/>
    <property type="project" value="InterPro"/>
</dbReference>
<dbReference type="InterPro" id="IPR036396">
    <property type="entry name" value="Cyt_P450_sf"/>
</dbReference>
<evidence type="ECO:0000256" key="2">
    <source>
        <dbReference type="ARBA" id="ARBA00022692"/>
    </source>
</evidence>
<dbReference type="Proteomes" id="UP001443914">
    <property type="component" value="Unassembled WGS sequence"/>
</dbReference>
<dbReference type="PRINTS" id="PR00463">
    <property type="entry name" value="EP450I"/>
</dbReference>
<dbReference type="PANTHER" id="PTHR24298:SF800">
    <property type="entry name" value="CYTOCHROME P450 89A2-RELATED"/>
    <property type="match status" value="1"/>
</dbReference>
<dbReference type="InterPro" id="IPR017972">
    <property type="entry name" value="Cyt_P450_CS"/>
</dbReference>
<dbReference type="AlphaFoldDB" id="A0AAW1J705"/>
<evidence type="ECO:0000256" key="8">
    <source>
        <dbReference type="SAM" id="SignalP"/>
    </source>
</evidence>
<comment type="similarity">
    <text evidence="7">Belongs to the cytochrome P450 family.</text>
</comment>
<organism evidence="9 10">
    <name type="scientific">Saponaria officinalis</name>
    <name type="common">Common soapwort</name>
    <name type="synonym">Lychnis saponaria</name>
    <dbReference type="NCBI Taxonomy" id="3572"/>
    <lineage>
        <taxon>Eukaryota</taxon>
        <taxon>Viridiplantae</taxon>
        <taxon>Streptophyta</taxon>
        <taxon>Embryophyta</taxon>
        <taxon>Tracheophyta</taxon>
        <taxon>Spermatophyta</taxon>
        <taxon>Magnoliopsida</taxon>
        <taxon>eudicotyledons</taxon>
        <taxon>Gunneridae</taxon>
        <taxon>Pentapetalae</taxon>
        <taxon>Caryophyllales</taxon>
        <taxon>Caryophyllaceae</taxon>
        <taxon>Caryophylleae</taxon>
        <taxon>Saponaria</taxon>
    </lineage>
</organism>
<evidence type="ECO:0000313" key="9">
    <source>
        <dbReference type="EMBL" id="KAK9698894.1"/>
    </source>
</evidence>
<dbReference type="GO" id="GO:0016020">
    <property type="term" value="C:membrane"/>
    <property type="evidence" value="ECO:0007669"/>
    <property type="project" value="UniProtKB-SubCell"/>
</dbReference>
<dbReference type="EMBL" id="JBDFQZ010000008">
    <property type="protein sequence ID" value="KAK9698894.1"/>
    <property type="molecule type" value="Genomic_DNA"/>
</dbReference>
<keyword evidence="2" id="KW-0812">Transmembrane</keyword>
<keyword evidence="5" id="KW-0472">Membrane</keyword>
<dbReference type="Pfam" id="PF00067">
    <property type="entry name" value="p450"/>
    <property type="match status" value="1"/>
</dbReference>
<feature type="binding site" description="axial binding residue" evidence="6">
    <location>
        <position position="407"/>
    </location>
    <ligand>
        <name>heme</name>
        <dbReference type="ChEBI" id="CHEBI:30413"/>
    </ligand>
    <ligandPart>
        <name>Fe</name>
        <dbReference type="ChEBI" id="CHEBI:18248"/>
    </ligandPart>
</feature>
<evidence type="ECO:0000256" key="3">
    <source>
        <dbReference type="ARBA" id="ARBA00022723"/>
    </source>
</evidence>
<dbReference type="GO" id="GO:0020037">
    <property type="term" value="F:heme binding"/>
    <property type="evidence" value="ECO:0007669"/>
    <property type="project" value="InterPro"/>
</dbReference>
<dbReference type="GO" id="GO:0016709">
    <property type="term" value="F:oxidoreductase activity, acting on paired donors, with incorporation or reduction of molecular oxygen, NAD(P)H as one donor, and incorporation of one atom of oxygen"/>
    <property type="evidence" value="ECO:0007669"/>
    <property type="project" value="TreeGrafter"/>
</dbReference>
<evidence type="ECO:0000256" key="1">
    <source>
        <dbReference type="ARBA" id="ARBA00004167"/>
    </source>
</evidence>
<feature type="chain" id="PRO_5043721526" description="Cytochrome P450" evidence="8">
    <location>
        <begin position="20"/>
        <end position="464"/>
    </location>
</feature>
<dbReference type="InterPro" id="IPR001128">
    <property type="entry name" value="Cyt_P450"/>
</dbReference>
<keyword evidence="4" id="KW-1133">Transmembrane helix</keyword>
<accession>A0AAW1J705</accession>
<dbReference type="InterPro" id="IPR002401">
    <property type="entry name" value="Cyt_P450_E_grp-I"/>
</dbReference>
<evidence type="ECO:0008006" key="11">
    <source>
        <dbReference type="Google" id="ProtNLM"/>
    </source>
</evidence>
<dbReference type="InterPro" id="IPR051103">
    <property type="entry name" value="Plant_metabolite_P450s"/>
</dbReference>
<dbReference type="SUPFAM" id="SSF48264">
    <property type="entry name" value="Cytochrome P450"/>
    <property type="match status" value="1"/>
</dbReference>
<dbReference type="PROSITE" id="PS00086">
    <property type="entry name" value="CYTOCHROME_P450"/>
    <property type="match status" value="1"/>
</dbReference>
<comment type="cofactor">
    <cofactor evidence="6">
        <name>heme</name>
        <dbReference type="ChEBI" id="CHEBI:30413"/>
    </cofactor>
</comment>